<dbReference type="InterPro" id="IPR036259">
    <property type="entry name" value="MFS_trans_sf"/>
</dbReference>
<dbReference type="InterPro" id="IPR004638">
    <property type="entry name" value="EmrB-like"/>
</dbReference>
<dbReference type="OrthoDB" id="7375466at2"/>
<evidence type="ECO:0000256" key="7">
    <source>
        <dbReference type="SAM" id="Phobius"/>
    </source>
</evidence>
<dbReference type="Pfam" id="PF07690">
    <property type="entry name" value="MFS_1"/>
    <property type="match status" value="1"/>
</dbReference>
<evidence type="ECO:0000259" key="8">
    <source>
        <dbReference type="PROSITE" id="PS50850"/>
    </source>
</evidence>
<feature type="transmembrane region" description="Helical" evidence="7">
    <location>
        <begin position="233"/>
        <end position="252"/>
    </location>
</feature>
<keyword evidence="5 7" id="KW-1133">Transmembrane helix</keyword>
<dbReference type="Proteomes" id="UP000325787">
    <property type="component" value="Chromosome"/>
</dbReference>
<keyword evidence="2" id="KW-0813">Transport</keyword>
<feature type="transmembrane region" description="Helical" evidence="7">
    <location>
        <begin position="444"/>
        <end position="465"/>
    </location>
</feature>
<dbReference type="Gene3D" id="1.20.1720.10">
    <property type="entry name" value="Multidrug resistance protein D"/>
    <property type="match status" value="1"/>
</dbReference>
<dbReference type="InterPro" id="IPR011701">
    <property type="entry name" value="MFS"/>
</dbReference>
<keyword evidence="6 7" id="KW-0472">Membrane</keyword>
<proteinExistence type="predicted"/>
<feature type="transmembrane region" description="Helical" evidence="7">
    <location>
        <begin position="50"/>
        <end position="73"/>
    </location>
</feature>
<evidence type="ECO:0000313" key="9">
    <source>
        <dbReference type="EMBL" id="QFZ18595.1"/>
    </source>
</evidence>
<gene>
    <name evidence="9" type="ORF">EKG83_15000</name>
</gene>
<dbReference type="InterPro" id="IPR020846">
    <property type="entry name" value="MFS_dom"/>
</dbReference>
<evidence type="ECO:0000256" key="5">
    <source>
        <dbReference type="ARBA" id="ARBA00022989"/>
    </source>
</evidence>
<evidence type="ECO:0000256" key="3">
    <source>
        <dbReference type="ARBA" id="ARBA00022475"/>
    </source>
</evidence>
<keyword evidence="4 7" id="KW-0812">Transmembrane</keyword>
<feature type="domain" description="Major facilitator superfamily (MFS) profile" evidence="8">
    <location>
        <begin position="19"/>
        <end position="468"/>
    </location>
</feature>
<feature type="transmembrane region" description="Helical" evidence="7">
    <location>
        <begin position="114"/>
        <end position="135"/>
    </location>
</feature>
<protein>
    <submittedName>
        <fullName evidence="9">DHA2 family efflux MFS transporter permease subunit</fullName>
    </submittedName>
</protein>
<feature type="transmembrane region" description="Helical" evidence="7">
    <location>
        <begin position="273"/>
        <end position="295"/>
    </location>
</feature>
<feature type="transmembrane region" description="Helical" evidence="7">
    <location>
        <begin position="172"/>
        <end position="195"/>
    </location>
</feature>
<evidence type="ECO:0000256" key="6">
    <source>
        <dbReference type="ARBA" id="ARBA00023136"/>
    </source>
</evidence>
<dbReference type="EMBL" id="CP034550">
    <property type="protein sequence ID" value="QFZ18595.1"/>
    <property type="molecule type" value="Genomic_DNA"/>
</dbReference>
<dbReference type="PROSITE" id="PS50850">
    <property type="entry name" value="MFS"/>
    <property type="match status" value="1"/>
</dbReference>
<feature type="transmembrane region" description="Helical" evidence="7">
    <location>
        <begin position="20"/>
        <end position="44"/>
    </location>
</feature>
<keyword evidence="3" id="KW-1003">Cell membrane</keyword>
<reference evidence="10" key="1">
    <citation type="journal article" date="2021" name="Curr. Microbiol.">
        <title>Complete genome of nocamycin-producing strain Saccharothrix syringae NRRL B-16468 reveals the biosynthetic potential for secondary metabolites.</title>
        <authorList>
            <person name="Mo X."/>
            <person name="Yang S."/>
        </authorList>
    </citation>
    <scope>NUCLEOTIDE SEQUENCE [LARGE SCALE GENOMIC DNA]</scope>
    <source>
        <strain evidence="10">ATCC 51364 / DSM 43886 / JCM 6844 / KCTC 9398 / NBRC 14523 / NRRL B-16468 / INA 2240</strain>
    </source>
</reference>
<dbReference type="GO" id="GO:0005886">
    <property type="term" value="C:plasma membrane"/>
    <property type="evidence" value="ECO:0007669"/>
    <property type="project" value="UniProtKB-SubCell"/>
</dbReference>
<dbReference type="Gene3D" id="1.20.1250.20">
    <property type="entry name" value="MFS general substrate transporter like domains"/>
    <property type="match status" value="1"/>
</dbReference>
<keyword evidence="10" id="KW-1185">Reference proteome</keyword>
<dbReference type="GO" id="GO:0022857">
    <property type="term" value="F:transmembrane transporter activity"/>
    <property type="evidence" value="ECO:0007669"/>
    <property type="project" value="InterPro"/>
</dbReference>
<evidence type="ECO:0000256" key="2">
    <source>
        <dbReference type="ARBA" id="ARBA00022448"/>
    </source>
</evidence>
<feature type="transmembrane region" description="Helical" evidence="7">
    <location>
        <begin position="337"/>
        <end position="357"/>
    </location>
</feature>
<dbReference type="RefSeq" id="WP_084716807.1">
    <property type="nucleotide sequence ID" value="NZ_CP034550.1"/>
</dbReference>
<feature type="transmembrane region" description="Helical" evidence="7">
    <location>
        <begin position="207"/>
        <end position="227"/>
    </location>
</feature>
<evidence type="ECO:0000256" key="4">
    <source>
        <dbReference type="ARBA" id="ARBA00022692"/>
    </source>
</evidence>
<dbReference type="PANTHER" id="PTHR42718">
    <property type="entry name" value="MAJOR FACILITATOR SUPERFAMILY MULTIDRUG TRANSPORTER MFSC"/>
    <property type="match status" value="1"/>
</dbReference>
<comment type="subcellular location">
    <subcellularLocation>
        <location evidence="1">Cell membrane</location>
        <topology evidence="1">Multi-pass membrane protein</topology>
    </subcellularLocation>
</comment>
<feature type="transmembrane region" description="Helical" evidence="7">
    <location>
        <begin position="369"/>
        <end position="391"/>
    </location>
</feature>
<feature type="transmembrane region" description="Helical" evidence="7">
    <location>
        <begin position="85"/>
        <end position="108"/>
    </location>
</feature>
<feature type="transmembrane region" description="Helical" evidence="7">
    <location>
        <begin position="301"/>
        <end position="325"/>
    </location>
</feature>
<accession>A0A5Q0GY40</accession>
<dbReference type="PANTHER" id="PTHR42718:SF46">
    <property type="entry name" value="BLR6921 PROTEIN"/>
    <property type="match status" value="1"/>
</dbReference>
<feature type="transmembrane region" description="Helical" evidence="7">
    <location>
        <begin position="412"/>
        <end position="432"/>
    </location>
</feature>
<name>A0A5Q0GY40_SACSY</name>
<evidence type="ECO:0000256" key="1">
    <source>
        <dbReference type="ARBA" id="ARBA00004651"/>
    </source>
</evidence>
<sequence length="476" mass="46991">MTSPAPPLEAAPVGRRTAALAVLAGAQFLVVLSTSIVNVALPAIDAGLGLSASGMAWVVNAYVLAFGALLLLGGRAGDLLGRRRVFLAGVVLFGVGTLAAGLAPSAAVLITARAVQGVGAAALAPAAMSLVVALYPEGPARGRALAVWGAVSAVGGAAGILLGGVVTGGLGWRWVFLVGVPVAVAVLAAALVVVAPDTPGGGARADVPGAALVTAGLVALVTALSGGRGWTDPVTLGLLGASAVLLAGFVWWQRRSAHPMVPLRIFTTARVGAASVGMTVLGSVWVGMFFFLPLYQQRVLGYTPLLAGLTQLPLAAANTAGSWLTPRVSARWGEHRTLVASLLALASGLLWLGAIRADGTFAVDLLGPSVVVGLGLSASFVLFTGAAVAGVPARDLGLASGLSNATRQIGGAVGLAVLTAIAAARTAALPGVPAPEALTSGYRAAFLTAAAVIAALSLYVARAFAGAPVPGRKDPS</sequence>
<feature type="transmembrane region" description="Helical" evidence="7">
    <location>
        <begin position="147"/>
        <end position="166"/>
    </location>
</feature>
<evidence type="ECO:0000313" key="10">
    <source>
        <dbReference type="Proteomes" id="UP000325787"/>
    </source>
</evidence>
<dbReference type="AlphaFoldDB" id="A0A5Q0GY40"/>
<dbReference type="SUPFAM" id="SSF103473">
    <property type="entry name" value="MFS general substrate transporter"/>
    <property type="match status" value="1"/>
</dbReference>
<organism evidence="9 10">
    <name type="scientific">Saccharothrix syringae</name>
    <name type="common">Nocardiopsis syringae</name>
    <dbReference type="NCBI Taxonomy" id="103733"/>
    <lineage>
        <taxon>Bacteria</taxon>
        <taxon>Bacillati</taxon>
        <taxon>Actinomycetota</taxon>
        <taxon>Actinomycetes</taxon>
        <taxon>Pseudonocardiales</taxon>
        <taxon>Pseudonocardiaceae</taxon>
        <taxon>Saccharothrix</taxon>
    </lineage>
</organism>
<dbReference type="KEGG" id="ssyi:EKG83_15000"/>
<dbReference type="NCBIfam" id="TIGR00711">
    <property type="entry name" value="efflux_EmrB"/>
    <property type="match status" value="1"/>
</dbReference>